<feature type="active site" evidence="10">
    <location>
        <position position="18"/>
    </location>
</feature>
<reference evidence="13 14" key="1">
    <citation type="submission" date="2016-10" db="EMBL/GenBank/DDBJ databases">
        <authorList>
            <person name="de Groot N.N."/>
        </authorList>
    </citation>
    <scope>NUCLEOTIDE SEQUENCE [LARGE SCALE GENOMIC DNA]</scope>
    <source>
        <strain evidence="14">L7-484,KACC 16230,DSM 25025</strain>
    </source>
</reference>
<dbReference type="InterPro" id="IPR014721">
    <property type="entry name" value="Ribsml_uS5_D2-typ_fold_subgr"/>
</dbReference>
<dbReference type="GO" id="GO:0016114">
    <property type="term" value="P:terpenoid biosynthetic process"/>
    <property type="evidence" value="ECO:0007669"/>
    <property type="project" value="UniProtKB-UniRule"/>
</dbReference>
<dbReference type="Proteomes" id="UP000198793">
    <property type="component" value="Unassembled WGS sequence"/>
</dbReference>
<dbReference type="HAMAP" id="MF_00061">
    <property type="entry name" value="IspE"/>
    <property type="match status" value="1"/>
</dbReference>
<organism evidence="13 14">
    <name type="scientific">Aureimonas jatrophae</name>
    <dbReference type="NCBI Taxonomy" id="1166073"/>
    <lineage>
        <taxon>Bacteria</taxon>
        <taxon>Pseudomonadati</taxon>
        <taxon>Pseudomonadota</taxon>
        <taxon>Alphaproteobacteria</taxon>
        <taxon>Hyphomicrobiales</taxon>
        <taxon>Aurantimonadaceae</taxon>
        <taxon>Aureimonas</taxon>
    </lineage>
</organism>
<evidence type="ECO:0000256" key="7">
    <source>
        <dbReference type="ARBA" id="ARBA00022840"/>
    </source>
</evidence>
<dbReference type="SUPFAM" id="SSF54211">
    <property type="entry name" value="Ribosomal protein S5 domain 2-like"/>
    <property type="match status" value="1"/>
</dbReference>
<name>A0A1H0GLQ0_9HYPH</name>
<keyword evidence="6 10" id="KW-0418">Kinase</keyword>
<sequence>MGEVLAATRPVEVLARAKINLALHVVGRRPDGYHELDSLVVFARIADQLQVVSGDRDQLEIAGPFGHLLPTGVENIVVKALRSARDVLAVAGHDLPPQAMRLTKHLPPASGIGGGSADAAALLRLIADRYPTSLPDLRIAALRLGADVPMCLDGVNARVRGVGEASTDLRIAASMFLLLVNPRVEVSTPAVFSALRHRDNEPLPEPPSGGFSSASSLATYLQCCRNDLMAPAINIAPSIGTALEAVERAAPLVARMSGSGATVFGLFEDPDACRLAAERIAHLHPSWWVHATAVSTGIHDV</sequence>
<comment type="pathway">
    <text evidence="10">Isoprenoid biosynthesis; isopentenyl diphosphate biosynthesis via DXP pathway; isopentenyl diphosphate from 1-deoxy-D-xylulose 5-phosphate: step 3/6.</text>
</comment>
<feature type="binding site" evidence="10">
    <location>
        <begin position="107"/>
        <end position="117"/>
    </location>
    <ligand>
        <name>ATP</name>
        <dbReference type="ChEBI" id="CHEBI:30616"/>
    </ligand>
</feature>
<dbReference type="GO" id="GO:0019288">
    <property type="term" value="P:isopentenyl diphosphate biosynthetic process, methylerythritol 4-phosphate pathway"/>
    <property type="evidence" value="ECO:0007669"/>
    <property type="project" value="UniProtKB-UniRule"/>
</dbReference>
<dbReference type="NCBIfam" id="TIGR00154">
    <property type="entry name" value="ispE"/>
    <property type="match status" value="1"/>
</dbReference>
<dbReference type="InterPro" id="IPR013750">
    <property type="entry name" value="GHMP_kinase_C_dom"/>
</dbReference>
<dbReference type="PANTHER" id="PTHR43527">
    <property type="entry name" value="4-DIPHOSPHOCYTIDYL-2-C-METHYL-D-ERYTHRITOL KINASE, CHLOROPLASTIC"/>
    <property type="match status" value="1"/>
</dbReference>
<dbReference type="GO" id="GO:0050515">
    <property type="term" value="F:4-(cytidine 5'-diphospho)-2-C-methyl-D-erythritol kinase activity"/>
    <property type="evidence" value="ECO:0007669"/>
    <property type="project" value="UniProtKB-UniRule"/>
</dbReference>
<protein>
    <recommendedName>
        <fullName evidence="3 10">4-diphosphocytidyl-2-C-methyl-D-erythritol kinase</fullName>
        <shortName evidence="10">CMK</shortName>
        <ecNumber evidence="2 10">2.7.1.148</ecNumber>
    </recommendedName>
    <alternativeName>
        <fullName evidence="9 10">4-(cytidine-5'-diphospho)-2-C-methyl-D-erythritol kinase</fullName>
    </alternativeName>
</protein>
<dbReference type="NCBIfam" id="NF011202">
    <property type="entry name" value="PRK14608.1"/>
    <property type="match status" value="1"/>
</dbReference>
<evidence type="ECO:0000256" key="6">
    <source>
        <dbReference type="ARBA" id="ARBA00022777"/>
    </source>
</evidence>
<dbReference type="Gene3D" id="3.30.70.890">
    <property type="entry name" value="GHMP kinase, C-terminal domain"/>
    <property type="match status" value="1"/>
</dbReference>
<dbReference type="InterPro" id="IPR036554">
    <property type="entry name" value="GHMP_kinase_C_sf"/>
</dbReference>
<dbReference type="RefSeq" id="WP_210184156.1">
    <property type="nucleotide sequence ID" value="NZ_FNIT01000003.1"/>
</dbReference>
<feature type="active site" evidence="10">
    <location>
        <position position="147"/>
    </location>
</feature>
<keyword evidence="8 10" id="KW-0414">Isoprene biosynthesis</keyword>
<dbReference type="STRING" id="1166073.SAMN05192530_103185"/>
<feature type="domain" description="GHMP kinase N-terminal" evidence="11">
    <location>
        <begin position="75"/>
        <end position="152"/>
    </location>
</feature>
<dbReference type="Pfam" id="PF00288">
    <property type="entry name" value="GHMP_kinases_N"/>
    <property type="match status" value="1"/>
</dbReference>
<evidence type="ECO:0000259" key="11">
    <source>
        <dbReference type="Pfam" id="PF00288"/>
    </source>
</evidence>
<dbReference type="InterPro" id="IPR020568">
    <property type="entry name" value="Ribosomal_Su5_D2-typ_SF"/>
</dbReference>
<evidence type="ECO:0000256" key="9">
    <source>
        <dbReference type="ARBA" id="ARBA00032554"/>
    </source>
</evidence>
<dbReference type="Pfam" id="PF08544">
    <property type="entry name" value="GHMP_kinases_C"/>
    <property type="match status" value="1"/>
</dbReference>
<dbReference type="SUPFAM" id="SSF55060">
    <property type="entry name" value="GHMP Kinase, C-terminal domain"/>
    <property type="match status" value="1"/>
</dbReference>
<comment type="catalytic activity">
    <reaction evidence="10">
        <text>4-CDP-2-C-methyl-D-erythritol + ATP = 4-CDP-2-C-methyl-D-erythritol 2-phosphate + ADP + H(+)</text>
        <dbReference type="Rhea" id="RHEA:18437"/>
        <dbReference type="ChEBI" id="CHEBI:15378"/>
        <dbReference type="ChEBI" id="CHEBI:30616"/>
        <dbReference type="ChEBI" id="CHEBI:57823"/>
        <dbReference type="ChEBI" id="CHEBI:57919"/>
        <dbReference type="ChEBI" id="CHEBI:456216"/>
        <dbReference type="EC" id="2.7.1.148"/>
    </reaction>
</comment>
<dbReference type="InterPro" id="IPR004424">
    <property type="entry name" value="IspE"/>
</dbReference>
<dbReference type="AlphaFoldDB" id="A0A1H0GLQ0"/>
<dbReference type="Gene3D" id="3.30.230.10">
    <property type="match status" value="1"/>
</dbReference>
<dbReference type="PIRSF" id="PIRSF010376">
    <property type="entry name" value="IspE"/>
    <property type="match status" value="1"/>
</dbReference>
<evidence type="ECO:0000256" key="2">
    <source>
        <dbReference type="ARBA" id="ARBA00012052"/>
    </source>
</evidence>
<keyword evidence="5 10" id="KW-0547">Nucleotide-binding</keyword>
<evidence type="ECO:0000313" key="14">
    <source>
        <dbReference type="Proteomes" id="UP000198793"/>
    </source>
</evidence>
<dbReference type="InterPro" id="IPR006204">
    <property type="entry name" value="GHMP_kinase_N_dom"/>
</dbReference>
<evidence type="ECO:0000259" key="12">
    <source>
        <dbReference type="Pfam" id="PF08544"/>
    </source>
</evidence>
<evidence type="ECO:0000256" key="4">
    <source>
        <dbReference type="ARBA" id="ARBA00022679"/>
    </source>
</evidence>
<evidence type="ECO:0000256" key="5">
    <source>
        <dbReference type="ARBA" id="ARBA00022741"/>
    </source>
</evidence>
<evidence type="ECO:0000313" key="13">
    <source>
        <dbReference type="EMBL" id="SDO07699.1"/>
    </source>
</evidence>
<evidence type="ECO:0000256" key="8">
    <source>
        <dbReference type="ARBA" id="ARBA00023229"/>
    </source>
</evidence>
<evidence type="ECO:0000256" key="1">
    <source>
        <dbReference type="ARBA" id="ARBA00009684"/>
    </source>
</evidence>
<feature type="domain" description="GHMP kinase C-terminal" evidence="12">
    <location>
        <begin position="231"/>
        <end position="279"/>
    </location>
</feature>
<comment type="function">
    <text evidence="10">Catalyzes the phosphorylation of the position 2 hydroxy group of 4-diphosphocytidyl-2C-methyl-D-erythritol.</text>
</comment>
<evidence type="ECO:0000256" key="3">
    <source>
        <dbReference type="ARBA" id="ARBA00017473"/>
    </source>
</evidence>
<dbReference type="EMBL" id="FNIT01000003">
    <property type="protein sequence ID" value="SDO07699.1"/>
    <property type="molecule type" value="Genomic_DNA"/>
</dbReference>
<keyword evidence="7 10" id="KW-0067">ATP-binding</keyword>
<dbReference type="EC" id="2.7.1.148" evidence="2 10"/>
<proteinExistence type="inferred from homology"/>
<accession>A0A1H0GLQ0</accession>
<dbReference type="PANTHER" id="PTHR43527:SF2">
    <property type="entry name" value="4-DIPHOSPHOCYTIDYL-2-C-METHYL-D-ERYTHRITOL KINASE, CHLOROPLASTIC"/>
    <property type="match status" value="1"/>
</dbReference>
<keyword evidence="14" id="KW-1185">Reference proteome</keyword>
<evidence type="ECO:0000256" key="10">
    <source>
        <dbReference type="HAMAP-Rule" id="MF_00061"/>
    </source>
</evidence>
<dbReference type="UniPathway" id="UPA00056">
    <property type="reaction ID" value="UER00094"/>
</dbReference>
<keyword evidence="4 10" id="KW-0808">Transferase</keyword>
<dbReference type="GO" id="GO:0005524">
    <property type="term" value="F:ATP binding"/>
    <property type="evidence" value="ECO:0007669"/>
    <property type="project" value="UniProtKB-UniRule"/>
</dbReference>
<gene>
    <name evidence="10" type="primary">ispE</name>
    <name evidence="13" type="ORF">SAMN05192530_103185</name>
</gene>
<comment type="similarity">
    <text evidence="1 10">Belongs to the GHMP kinase family. IspE subfamily.</text>
</comment>